<dbReference type="FunFam" id="2.60.40.10:FF:000026">
    <property type="entry name" value="roundabout homolog 2 isoform X1"/>
    <property type="match status" value="1"/>
</dbReference>
<accession>A0A8J7NUR2</accession>
<feature type="domain" description="Ig-like" evidence="6">
    <location>
        <begin position="271"/>
        <end position="355"/>
    </location>
</feature>
<dbReference type="FunFam" id="2.60.40.10:FF:000065">
    <property type="entry name" value="roundabout homolog 1 isoform X3"/>
    <property type="match status" value="1"/>
</dbReference>
<dbReference type="PROSITE" id="PS50853">
    <property type="entry name" value="FN3"/>
    <property type="match status" value="2"/>
</dbReference>
<dbReference type="InterPro" id="IPR036179">
    <property type="entry name" value="Ig-like_dom_sf"/>
</dbReference>
<dbReference type="InterPro" id="IPR003598">
    <property type="entry name" value="Ig_sub2"/>
</dbReference>
<gene>
    <name evidence="8" type="primary">Robo1_1</name>
    <name evidence="8" type="ORF">GTO95_0009289</name>
</gene>
<dbReference type="InterPro" id="IPR013098">
    <property type="entry name" value="Ig_I-set"/>
</dbReference>
<dbReference type="CDD" id="cd00063">
    <property type="entry name" value="FN3"/>
    <property type="match status" value="2"/>
</dbReference>
<protein>
    <submittedName>
        <fullName evidence="8">ROBO1 protein</fullName>
    </submittedName>
</protein>
<dbReference type="PROSITE" id="PS50835">
    <property type="entry name" value="IG_LIKE"/>
    <property type="match status" value="3"/>
</dbReference>
<dbReference type="PANTHER" id="PTHR44170:SF11">
    <property type="entry name" value="ROUNDABOUT HOMOLOG 4"/>
    <property type="match status" value="1"/>
</dbReference>
<feature type="signal peptide" evidence="5">
    <location>
        <begin position="1"/>
        <end position="19"/>
    </location>
</feature>
<dbReference type="InterPro" id="IPR007110">
    <property type="entry name" value="Ig-like_dom"/>
</dbReference>
<dbReference type="SUPFAM" id="SSF48726">
    <property type="entry name" value="Immunoglobulin"/>
    <property type="match status" value="3"/>
</dbReference>
<feature type="domain" description="Fibronectin type-III" evidence="7">
    <location>
        <begin position="477"/>
        <end position="573"/>
    </location>
</feature>
<dbReference type="FunFam" id="2.60.40.10:FF:000032">
    <property type="entry name" value="palladin isoform X1"/>
    <property type="match status" value="1"/>
</dbReference>
<feature type="region of interest" description="Disordered" evidence="4">
    <location>
        <begin position="862"/>
        <end position="912"/>
    </location>
</feature>
<feature type="domain" description="Fibronectin type-III" evidence="7">
    <location>
        <begin position="374"/>
        <end position="472"/>
    </location>
</feature>
<evidence type="ECO:0000313" key="8">
    <source>
        <dbReference type="EMBL" id="MBN3318279.1"/>
    </source>
</evidence>
<keyword evidence="1" id="KW-0677">Repeat</keyword>
<evidence type="ECO:0000256" key="4">
    <source>
        <dbReference type="SAM" id="MobiDB-lite"/>
    </source>
</evidence>
<reference evidence="8" key="1">
    <citation type="journal article" date="2021" name="Cell">
        <title>Tracing the genetic footprints of vertebrate landing in non-teleost ray-finned fishes.</title>
        <authorList>
            <person name="Bi X."/>
            <person name="Wang K."/>
            <person name="Yang L."/>
            <person name="Pan H."/>
            <person name="Jiang H."/>
            <person name="Wei Q."/>
            <person name="Fang M."/>
            <person name="Yu H."/>
            <person name="Zhu C."/>
            <person name="Cai Y."/>
            <person name="He Y."/>
            <person name="Gan X."/>
            <person name="Zeng H."/>
            <person name="Yu D."/>
            <person name="Zhu Y."/>
            <person name="Jiang H."/>
            <person name="Qiu Q."/>
            <person name="Yang H."/>
            <person name="Zhang Y.E."/>
            <person name="Wang W."/>
            <person name="Zhu M."/>
            <person name="He S."/>
            <person name="Zhang G."/>
        </authorList>
    </citation>
    <scope>NUCLEOTIDE SEQUENCE</scope>
    <source>
        <strain evidence="8">Allg_001</strain>
    </source>
</reference>
<feature type="non-terminal residue" evidence="8">
    <location>
        <position position="1160"/>
    </location>
</feature>
<evidence type="ECO:0000259" key="6">
    <source>
        <dbReference type="PROSITE" id="PS50835"/>
    </source>
</evidence>
<dbReference type="InterPro" id="IPR003961">
    <property type="entry name" value="FN3_dom"/>
</dbReference>
<organism evidence="8 9">
    <name type="scientific">Atractosteus spatula</name>
    <name type="common">Alligator gar</name>
    <name type="synonym">Lepisosteus spatula</name>
    <dbReference type="NCBI Taxonomy" id="7917"/>
    <lineage>
        <taxon>Eukaryota</taxon>
        <taxon>Metazoa</taxon>
        <taxon>Chordata</taxon>
        <taxon>Craniata</taxon>
        <taxon>Vertebrata</taxon>
        <taxon>Euteleostomi</taxon>
        <taxon>Actinopterygii</taxon>
        <taxon>Neopterygii</taxon>
        <taxon>Holostei</taxon>
        <taxon>Semionotiformes</taxon>
        <taxon>Lepisosteidae</taxon>
        <taxon>Atractosteus</taxon>
    </lineage>
</organism>
<dbReference type="FunFam" id="2.60.40.10:FF:000840">
    <property type="entry name" value="Roundabout guidance receptor 4"/>
    <property type="match status" value="1"/>
</dbReference>
<dbReference type="SMART" id="SM00408">
    <property type="entry name" value="IGc2"/>
    <property type="match status" value="3"/>
</dbReference>
<sequence>MHVGVLLVWVTSLCTWAESSRQCQCQCTCLPQLAPARGPRTQDRERLRQRPAQPLLRSRLRAHGRKGSRLRSEDTVPQIVHHPSDVVVQVDSPASLSCRAEGHPEPTIEWYRNGVPVETSRPAGQSHPIILPDGSLFFLRVTPGRRGHSDEGVYACVARNSLGLATSRNATLLIAALREEFRAQPSDVEVAVGEPAVLNCTPPRGHPEPNVTWKKDGTLINKTGERYSILNGRLVIPHAQKNDSGVYICVATNTVGVRESRAGRLTVLERPLFTQKPQDVTAMVGGSVQFTCRVQGDPMPAVHWSRDQGLLPYGRYVVNSDHSLQIHYVTAQDAGRYTCIAANEVGSSSSSAVLSVQEALDTGQKELHRELSSVRVDLESIAVQPTSSNMVLLYWKAQLTPPQPHYLDGYGVLYRPLLPASSDWVEKRVALESSAVIGPLKRGYKYEFKVRPHGGGLYGRESNSRHLWIPEEVPSAPPQRISVMLAAGRNDTAQVSWEPPPHEAHNGIIRGYQVWCSFSVGQQSSNWTVDSGTHSLEMGSLEPGTQYWIRVAALNGAGVGVPSEPHSLFIEPQEALTSKPPSQSAMEQVLGVVRGPIFIGSAGALLWVALMGSVVCLYRRHSRNTELKHAHRQAAGLYRLASEDLIIKHRMAVPDSPWISSAWKSAPCSERYPGLWAQSQENPGFRKTTLPLKGTKKPCPQETAVPIVPDSCGLYGTFYVDLSGAGLKTFNSPARCTKIPHCSPKVSDPIRFSQPVFNTSASRDTQVLPWKQALPVQPNMGVLKESWEKNYKRELHAVNSAPLVSTSQQSGALRSVPTADLQRLTHHPRAALPECPKLTGSPRVLHYSASLRLIDVLPALPPLPQTDHDTHSLSSEEESSRSTRLTVDGGSVRSVGDTSRTPAAVTADCPSHPSLSYSRLSTASFCLSVDEETDGALTHQEVARYLELSPKVKRHRALAESPTSLPRPFSPTPTFGYICGPLPSDLEAEDVSEDLDLDLAGSRQLCPRGGVPRRCHTPSSCGSEWEGSLWNGWGSVSGGNTPSARASLLSSSDGSFMNDANFARVLAVAAETLGGSSFSAPAMALHPLPEYLSTASLLPLPLALSSWGSSLQTPFQEVSLRQGPLRSIPKSKDAISVNKANANWEVIESRNVAGHGLICC</sequence>
<dbReference type="InterPro" id="IPR003599">
    <property type="entry name" value="Ig_sub"/>
</dbReference>
<keyword evidence="5" id="KW-0732">Signal</keyword>
<dbReference type="InterPro" id="IPR036116">
    <property type="entry name" value="FN3_sf"/>
</dbReference>
<comment type="caution">
    <text evidence="8">The sequence shown here is derived from an EMBL/GenBank/DDBJ whole genome shotgun (WGS) entry which is preliminary data.</text>
</comment>
<proteinExistence type="predicted"/>
<dbReference type="EMBL" id="JAAWVO010039229">
    <property type="protein sequence ID" value="MBN3318279.1"/>
    <property type="molecule type" value="Genomic_DNA"/>
</dbReference>
<dbReference type="InterPro" id="IPR013783">
    <property type="entry name" value="Ig-like_fold"/>
</dbReference>
<dbReference type="Pfam" id="PF13927">
    <property type="entry name" value="Ig_3"/>
    <property type="match status" value="1"/>
</dbReference>
<feature type="domain" description="Ig-like" evidence="6">
    <location>
        <begin position="179"/>
        <end position="266"/>
    </location>
</feature>
<evidence type="ECO:0000256" key="1">
    <source>
        <dbReference type="ARBA" id="ARBA00022737"/>
    </source>
</evidence>
<evidence type="ECO:0000256" key="3">
    <source>
        <dbReference type="ARBA" id="ARBA00023319"/>
    </source>
</evidence>
<evidence type="ECO:0000256" key="5">
    <source>
        <dbReference type="SAM" id="SignalP"/>
    </source>
</evidence>
<feature type="non-terminal residue" evidence="8">
    <location>
        <position position="1"/>
    </location>
</feature>
<feature type="domain" description="Ig-like" evidence="6">
    <location>
        <begin position="77"/>
        <end position="171"/>
    </location>
</feature>
<dbReference type="SMART" id="SM00409">
    <property type="entry name" value="IG"/>
    <property type="match status" value="3"/>
</dbReference>
<evidence type="ECO:0000259" key="7">
    <source>
        <dbReference type="PROSITE" id="PS50853"/>
    </source>
</evidence>
<dbReference type="Pfam" id="PF00041">
    <property type="entry name" value="fn3"/>
    <property type="match status" value="1"/>
</dbReference>
<name>A0A8J7NUR2_ATRSP</name>
<dbReference type="FunFam" id="2.60.40.10:FF:002655">
    <property type="entry name" value="Roundabout-like protein 4"/>
    <property type="match status" value="1"/>
</dbReference>
<evidence type="ECO:0000313" key="9">
    <source>
        <dbReference type="Proteomes" id="UP000736164"/>
    </source>
</evidence>
<dbReference type="AlphaFoldDB" id="A0A8J7NUR2"/>
<dbReference type="GO" id="GO:0098609">
    <property type="term" value="P:cell-cell adhesion"/>
    <property type="evidence" value="ECO:0007669"/>
    <property type="project" value="TreeGrafter"/>
</dbReference>
<dbReference type="PANTHER" id="PTHR44170">
    <property type="entry name" value="PROTEIN SIDEKICK"/>
    <property type="match status" value="1"/>
</dbReference>
<feature type="chain" id="PRO_5035206844" evidence="5">
    <location>
        <begin position="20"/>
        <end position="1160"/>
    </location>
</feature>
<dbReference type="Gene3D" id="2.60.40.10">
    <property type="entry name" value="Immunoglobulins"/>
    <property type="match status" value="5"/>
</dbReference>
<keyword evidence="9" id="KW-1185">Reference proteome</keyword>
<evidence type="ECO:0000256" key="2">
    <source>
        <dbReference type="ARBA" id="ARBA00023157"/>
    </source>
</evidence>
<dbReference type="SUPFAM" id="SSF49265">
    <property type="entry name" value="Fibronectin type III"/>
    <property type="match status" value="1"/>
</dbReference>
<dbReference type="SMART" id="SM00060">
    <property type="entry name" value="FN3"/>
    <property type="match status" value="2"/>
</dbReference>
<keyword evidence="3" id="KW-0393">Immunoglobulin domain</keyword>
<dbReference type="Pfam" id="PF07679">
    <property type="entry name" value="I-set"/>
    <property type="match status" value="2"/>
</dbReference>
<keyword evidence="2" id="KW-1015">Disulfide bond</keyword>
<dbReference type="Proteomes" id="UP000736164">
    <property type="component" value="Unassembled WGS sequence"/>
</dbReference>